<dbReference type="AlphaFoldDB" id="A0A1G5JJK7"/>
<dbReference type="STRING" id="490189.SAMN02927903_02718"/>
<keyword evidence="3" id="KW-1185">Reference proteome</keyword>
<name>A0A1G5JJK7_9FLAO</name>
<sequence>MKPKSSLRQQLGVTQREMSMLLGVTVSRWSMYESGLRELPGHTLPRLAQLIAAVQSPDAKPANVTVTDRQKHQLDQWARENDYGRQAIARQIAVYDKKSDAAARKEKVQRFLSTYQPAKDELPMAVKRLPKGRQPDAVQASLERLALERRAALLEFERKWLHDKMAGLG</sequence>
<reference evidence="2 3" key="1">
    <citation type="submission" date="2016-10" db="EMBL/GenBank/DDBJ databases">
        <authorList>
            <person name="de Groot N.N."/>
        </authorList>
    </citation>
    <scope>NUCLEOTIDE SEQUENCE [LARGE SCALE GENOMIC DNA]</scope>
    <source>
        <strain evidence="2 3">CGMCC 1.7031</strain>
    </source>
</reference>
<evidence type="ECO:0000259" key="1">
    <source>
        <dbReference type="PROSITE" id="PS50943"/>
    </source>
</evidence>
<dbReference type="InterPro" id="IPR010982">
    <property type="entry name" value="Lambda_DNA-bd_dom_sf"/>
</dbReference>
<proteinExistence type="predicted"/>
<dbReference type="InterPro" id="IPR001387">
    <property type="entry name" value="Cro/C1-type_HTH"/>
</dbReference>
<protein>
    <submittedName>
        <fullName evidence="2">Helix-turn-helix domain-containing protein</fullName>
    </submittedName>
</protein>
<accession>A0A1G5JJK7</accession>
<feature type="domain" description="HTH cro/C1-type" evidence="1">
    <location>
        <begin position="7"/>
        <end position="50"/>
    </location>
</feature>
<dbReference type="RefSeq" id="WP_139149672.1">
    <property type="nucleotide sequence ID" value="NZ_FMVF01000014.1"/>
</dbReference>
<dbReference type="CDD" id="cd00093">
    <property type="entry name" value="HTH_XRE"/>
    <property type="match status" value="1"/>
</dbReference>
<dbReference type="EMBL" id="FMVF01000014">
    <property type="protein sequence ID" value="SCY87908.1"/>
    <property type="molecule type" value="Genomic_DNA"/>
</dbReference>
<evidence type="ECO:0000313" key="3">
    <source>
        <dbReference type="Proteomes" id="UP000199354"/>
    </source>
</evidence>
<evidence type="ECO:0000313" key="2">
    <source>
        <dbReference type="EMBL" id="SCY87908.1"/>
    </source>
</evidence>
<dbReference type="PROSITE" id="PS50943">
    <property type="entry name" value="HTH_CROC1"/>
    <property type="match status" value="1"/>
</dbReference>
<dbReference type="Pfam" id="PF13560">
    <property type="entry name" value="HTH_31"/>
    <property type="match status" value="1"/>
</dbReference>
<gene>
    <name evidence="2" type="ORF">SAMN02927903_02718</name>
</gene>
<dbReference type="SUPFAM" id="SSF47413">
    <property type="entry name" value="lambda repressor-like DNA-binding domains"/>
    <property type="match status" value="1"/>
</dbReference>
<dbReference type="Gene3D" id="1.10.260.40">
    <property type="entry name" value="lambda repressor-like DNA-binding domains"/>
    <property type="match status" value="1"/>
</dbReference>
<organism evidence="2 3">
    <name type="scientific">Flavobacterium caeni</name>
    <dbReference type="NCBI Taxonomy" id="490189"/>
    <lineage>
        <taxon>Bacteria</taxon>
        <taxon>Pseudomonadati</taxon>
        <taxon>Bacteroidota</taxon>
        <taxon>Flavobacteriia</taxon>
        <taxon>Flavobacteriales</taxon>
        <taxon>Flavobacteriaceae</taxon>
        <taxon>Flavobacterium</taxon>
    </lineage>
</organism>
<dbReference type="GO" id="GO:0003677">
    <property type="term" value="F:DNA binding"/>
    <property type="evidence" value="ECO:0007669"/>
    <property type="project" value="InterPro"/>
</dbReference>
<dbReference type="OrthoDB" id="1359946at2"/>
<dbReference type="Proteomes" id="UP000199354">
    <property type="component" value="Unassembled WGS sequence"/>
</dbReference>